<dbReference type="Proteomes" id="UP000091820">
    <property type="component" value="Unassembled WGS sequence"/>
</dbReference>
<accession>A0A1A9W6Z4</accession>
<dbReference type="EnsemblMetazoa" id="GBRI008431-RA">
    <property type="protein sequence ID" value="GBRI008431-PA"/>
    <property type="gene ID" value="GBRI008431"/>
</dbReference>
<reference evidence="3" key="1">
    <citation type="submission" date="2014-03" db="EMBL/GenBank/DDBJ databases">
        <authorList>
            <person name="Aksoy S."/>
            <person name="Warren W."/>
            <person name="Wilson R.K."/>
        </authorList>
    </citation>
    <scope>NUCLEOTIDE SEQUENCE [LARGE SCALE GENOMIC DNA]</scope>
    <source>
        <strain evidence="3">IAEA</strain>
    </source>
</reference>
<protein>
    <submittedName>
        <fullName evidence="2">Uncharacterized protein</fullName>
    </submittedName>
</protein>
<dbReference type="AlphaFoldDB" id="A0A1A9W6Z4"/>
<dbReference type="VEuPathDB" id="VectorBase:GBRI008431"/>
<reference evidence="2" key="2">
    <citation type="submission" date="2020-05" db="UniProtKB">
        <authorList>
            <consortium name="EnsemblMetazoa"/>
        </authorList>
    </citation>
    <scope>IDENTIFICATION</scope>
    <source>
        <strain evidence="2">IAEA</strain>
    </source>
</reference>
<proteinExistence type="predicted"/>
<organism evidence="2 3">
    <name type="scientific">Glossina brevipalpis</name>
    <dbReference type="NCBI Taxonomy" id="37001"/>
    <lineage>
        <taxon>Eukaryota</taxon>
        <taxon>Metazoa</taxon>
        <taxon>Ecdysozoa</taxon>
        <taxon>Arthropoda</taxon>
        <taxon>Hexapoda</taxon>
        <taxon>Insecta</taxon>
        <taxon>Pterygota</taxon>
        <taxon>Neoptera</taxon>
        <taxon>Endopterygota</taxon>
        <taxon>Diptera</taxon>
        <taxon>Brachycera</taxon>
        <taxon>Muscomorpha</taxon>
        <taxon>Hippoboscoidea</taxon>
        <taxon>Glossinidae</taxon>
        <taxon>Glossina</taxon>
    </lineage>
</organism>
<keyword evidence="1" id="KW-0812">Transmembrane</keyword>
<keyword evidence="1" id="KW-0472">Membrane</keyword>
<evidence type="ECO:0000313" key="2">
    <source>
        <dbReference type="EnsemblMetazoa" id="GBRI008431-PA"/>
    </source>
</evidence>
<evidence type="ECO:0000256" key="1">
    <source>
        <dbReference type="SAM" id="Phobius"/>
    </source>
</evidence>
<keyword evidence="3" id="KW-1185">Reference proteome</keyword>
<feature type="transmembrane region" description="Helical" evidence="1">
    <location>
        <begin position="6"/>
        <end position="27"/>
    </location>
</feature>
<evidence type="ECO:0000313" key="3">
    <source>
        <dbReference type="Proteomes" id="UP000091820"/>
    </source>
</evidence>
<keyword evidence="1" id="KW-1133">Transmembrane helix</keyword>
<name>A0A1A9W6Z4_9MUSC</name>
<sequence>MASLVLIYTLDGGSFCSVVYGFVLLAVEKRSRNIVVEETLRLNQLHSILKKPRPLAERGAISIGT</sequence>